<dbReference type="RefSeq" id="WP_315946170.1">
    <property type="nucleotide sequence ID" value="NZ_JAWCUA010000003.1"/>
</dbReference>
<dbReference type="InterPro" id="IPR003798">
    <property type="entry name" value="DNA_recombination_RmuC"/>
</dbReference>
<keyword evidence="7" id="KW-1133">Transmembrane helix</keyword>
<accession>A0ABU3QYD6</accession>
<dbReference type="PANTHER" id="PTHR30563">
    <property type="entry name" value="DNA RECOMBINATION PROTEIN RMUC"/>
    <property type="match status" value="1"/>
</dbReference>
<proteinExistence type="inferred from homology"/>
<keyword evidence="7" id="KW-0472">Membrane</keyword>
<evidence type="ECO:0000313" key="9">
    <source>
        <dbReference type="Proteomes" id="UP001257914"/>
    </source>
</evidence>
<feature type="compositionally biased region" description="Basic and acidic residues" evidence="6">
    <location>
        <begin position="508"/>
        <end position="520"/>
    </location>
</feature>
<keyword evidence="4" id="KW-0233">DNA recombination</keyword>
<feature type="transmembrane region" description="Helical" evidence="7">
    <location>
        <begin position="6"/>
        <end position="30"/>
    </location>
</feature>
<feature type="region of interest" description="Disordered" evidence="6">
    <location>
        <begin position="508"/>
        <end position="528"/>
    </location>
</feature>
<organism evidence="8 9">
    <name type="scientific">Psychrosphaera aquimarina</name>
    <dbReference type="NCBI Taxonomy" id="2044854"/>
    <lineage>
        <taxon>Bacteria</taxon>
        <taxon>Pseudomonadati</taxon>
        <taxon>Pseudomonadota</taxon>
        <taxon>Gammaproteobacteria</taxon>
        <taxon>Alteromonadales</taxon>
        <taxon>Pseudoalteromonadaceae</taxon>
        <taxon>Psychrosphaera</taxon>
    </lineage>
</organism>
<gene>
    <name evidence="8" type="primary">rmuC</name>
    <name evidence="8" type="ORF">RT723_05380</name>
</gene>
<comment type="similarity">
    <text evidence="2">Belongs to the RmuC family.</text>
</comment>
<protein>
    <submittedName>
        <fullName evidence="8">DNA recombination protein RmuC</fullName>
    </submittedName>
</protein>
<evidence type="ECO:0000256" key="4">
    <source>
        <dbReference type="ARBA" id="ARBA00023172"/>
    </source>
</evidence>
<evidence type="ECO:0000256" key="3">
    <source>
        <dbReference type="ARBA" id="ARBA00023054"/>
    </source>
</evidence>
<sequence>MNQLITSPAVLVISLIVACVFLILFVFLLFKSRSQLSLQQIQISQFELVNNNAQQQISDLQSALHEAKEGVLNFQTQAQLANQQVAKYQADIQGLETRLDERDNQISELKQQLESQTFNVQRLQSAHSEVSNELTELKTSLSEKQLHFEQQKLDVEQQREQLKTEFSNLANTILEEKGKSFSQSNKTELDSILRPFKEQVEGFQKRVNEVHSESVKGQAGLAAELKKVLDVGVQMSGEANNLATALKGEKKTAGNWGEVQLERTLQLAGLVKGDHYDSQEKFMDKDGNRRLPDFIIKLPDDKHIIIDSKVSLVAYDKAIGAETETEVALALDEHVGAVKNHIDDLSKKDYSNLVGMKSPSFVLMFMPIEPAYIEALKHKKDLFNYGYDRNVILVSHTTLMPILKTVANLWRIEQGNSEAKEISEKAGDIYNQVCIVAERLQKLGKTLATVSNQYNDTVKGLAGKQGLAGKVERFSHLSNKVTKSMPQLEASHADVEFDRLELVAEKVETTKSSKADDKQPSVENSAEQ</sequence>
<dbReference type="Pfam" id="PF02646">
    <property type="entry name" value="RmuC"/>
    <property type="match status" value="1"/>
</dbReference>
<reference evidence="8 9" key="1">
    <citation type="submission" date="2023-10" db="EMBL/GenBank/DDBJ databases">
        <title>Psychrosphaera aquimaarina strain SW33 isolated from seawater.</title>
        <authorList>
            <person name="Bayburt H."/>
            <person name="Kim J.M."/>
            <person name="Choi B.J."/>
            <person name="Jeon C.O."/>
        </authorList>
    </citation>
    <scope>NUCLEOTIDE SEQUENCE [LARGE SCALE GENOMIC DNA]</scope>
    <source>
        <strain evidence="8 9">KCTC 52743</strain>
    </source>
</reference>
<evidence type="ECO:0000256" key="5">
    <source>
        <dbReference type="SAM" id="Coils"/>
    </source>
</evidence>
<evidence type="ECO:0000256" key="6">
    <source>
        <dbReference type="SAM" id="MobiDB-lite"/>
    </source>
</evidence>
<comment type="caution">
    <text evidence="8">The sequence shown here is derived from an EMBL/GenBank/DDBJ whole genome shotgun (WGS) entry which is preliminary data.</text>
</comment>
<evidence type="ECO:0000256" key="7">
    <source>
        <dbReference type="SAM" id="Phobius"/>
    </source>
</evidence>
<keyword evidence="7" id="KW-0812">Transmembrane</keyword>
<keyword evidence="3 5" id="KW-0175">Coiled coil</keyword>
<dbReference type="PANTHER" id="PTHR30563:SF0">
    <property type="entry name" value="DNA RECOMBINATION PROTEIN RMUC"/>
    <property type="match status" value="1"/>
</dbReference>
<evidence type="ECO:0000313" key="8">
    <source>
        <dbReference type="EMBL" id="MDU0112441.1"/>
    </source>
</evidence>
<dbReference type="EMBL" id="JAWCUA010000003">
    <property type="protein sequence ID" value="MDU0112441.1"/>
    <property type="molecule type" value="Genomic_DNA"/>
</dbReference>
<comment type="function">
    <text evidence="1">Involved in DNA recombination.</text>
</comment>
<dbReference type="Gene3D" id="1.10.287.1490">
    <property type="match status" value="1"/>
</dbReference>
<feature type="coiled-coil region" evidence="5">
    <location>
        <begin position="43"/>
        <end position="172"/>
    </location>
</feature>
<name>A0ABU3QYD6_9GAMM</name>
<dbReference type="Proteomes" id="UP001257914">
    <property type="component" value="Unassembled WGS sequence"/>
</dbReference>
<evidence type="ECO:0000256" key="1">
    <source>
        <dbReference type="ARBA" id="ARBA00003416"/>
    </source>
</evidence>
<keyword evidence="9" id="KW-1185">Reference proteome</keyword>
<evidence type="ECO:0000256" key="2">
    <source>
        <dbReference type="ARBA" id="ARBA00009840"/>
    </source>
</evidence>